<reference evidence="6 7" key="1">
    <citation type="submission" date="2018-08" db="EMBL/GenBank/DDBJ databases">
        <title>Meiothermus luteus KCTC 52599 genome sequencing project.</title>
        <authorList>
            <person name="Da Costa M.S."/>
            <person name="Albuquerque L."/>
            <person name="Raposo P."/>
            <person name="Froufe H.J.C."/>
            <person name="Barroso C.S."/>
            <person name="Egas C."/>
        </authorList>
    </citation>
    <scope>NUCLEOTIDE SEQUENCE [LARGE SCALE GENOMIC DNA]</scope>
    <source>
        <strain evidence="6 7">KCTC 52599</strain>
    </source>
</reference>
<dbReference type="InterPro" id="IPR029063">
    <property type="entry name" value="SAM-dependent_MTases_sf"/>
</dbReference>
<dbReference type="SUPFAM" id="SSF53335">
    <property type="entry name" value="S-adenosyl-L-methionine-dependent methyltransferases"/>
    <property type="match status" value="1"/>
</dbReference>
<dbReference type="Gene3D" id="3.40.50.150">
    <property type="entry name" value="Vaccinia Virus protein VP39"/>
    <property type="match status" value="1"/>
</dbReference>
<dbReference type="OrthoDB" id="9800801at2"/>
<evidence type="ECO:0000256" key="4">
    <source>
        <dbReference type="ARBA" id="ARBA00022691"/>
    </source>
</evidence>
<keyword evidence="7" id="KW-1185">Reference proteome</keyword>
<dbReference type="InterPro" id="IPR002052">
    <property type="entry name" value="DNA_methylase_N6_adenine_CS"/>
</dbReference>
<evidence type="ECO:0000256" key="1">
    <source>
        <dbReference type="ARBA" id="ARBA00006594"/>
    </source>
</evidence>
<evidence type="ECO:0000313" key="7">
    <source>
        <dbReference type="Proteomes" id="UP000265800"/>
    </source>
</evidence>
<organism evidence="6 7">
    <name type="scientific">Meiothermus luteus</name>
    <dbReference type="NCBI Taxonomy" id="2026184"/>
    <lineage>
        <taxon>Bacteria</taxon>
        <taxon>Thermotogati</taxon>
        <taxon>Deinococcota</taxon>
        <taxon>Deinococci</taxon>
        <taxon>Thermales</taxon>
        <taxon>Thermaceae</taxon>
        <taxon>Meiothermus</taxon>
    </lineage>
</organism>
<name>A0A399EPI2_9DEIN</name>
<evidence type="ECO:0000256" key="2">
    <source>
        <dbReference type="ARBA" id="ARBA00022603"/>
    </source>
</evidence>
<dbReference type="GO" id="GO:0009007">
    <property type="term" value="F:site-specific DNA-methyltransferase (adenine-specific) activity"/>
    <property type="evidence" value="ECO:0007669"/>
    <property type="project" value="UniProtKB-EC"/>
</dbReference>
<sequence>MKRIVQAECLQYIATLPEASFPLIYLDPPFNTRKTQKRRRIRAIADEMGQRQGFGGKRYRTEELAAPVYPDRFEDFAAFLIPRLEQAYRLLTPTGSLFVHLDYREVHYIKVALDAIFGRKSFINEIIWAYDYGGRPKNRWPAKHDTLLWYAKDPRRYTFNYEAIDRIPYLAPKVVGPQKAARGKTPTDVWWLTIVPTGSKEKTGYPTQKPLRLLERIVRVHSHPGEVVLDFFAGSGTTGEAAARNGRGFLLVDENPAAIEIMRRRLAPYGPEIIVPNAPHPVP</sequence>
<dbReference type="AlphaFoldDB" id="A0A399EPI2"/>
<evidence type="ECO:0000313" key="6">
    <source>
        <dbReference type="EMBL" id="RIH86537.1"/>
    </source>
</evidence>
<accession>A0A399EPI2</accession>
<keyword evidence="3 6" id="KW-0808">Transferase</keyword>
<evidence type="ECO:0000259" key="5">
    <source>
        <dbReference type="Pfam" id="PF01555"/>
    </source>
</evidence>
<comment type="caution">
    <text evidence="6">The sequence shown here is derived from an EMBL/GenBank/DDBJ whole genome shotgun (WGS) entry which is preliminary data.</text>
</comment>
<feature type="domain" description="DNA methylase N-4/N-6" evidence="5">
    <location>
        <begin position="23"/>
        <end position="262"/>
    </location>
</feature>
<dbReference type="GO" id="GO:0003677">
    <property type="term" value="F:DNA binding"/>
    <property type="evidence" value="ECO:0007669"/>
    <property type="project" value="InterPro"/>
</dbReference>
<comment type="similarity">
    <text evidence="1">Belongs to the N(4)/N(6)-methyltransferase family.</text>
</comment>
<proteinExistence type="inferred from homology"/>
<dbReference type="PROSITE" id="PS00092">
    <property type="entry name" value="N6_MTASE"/>
    <property type="match status" value="1"/>
</dbReference>
<keyword evidence="4" id="KW-0949">S-adenosyl-L-methionine</keyword>
<dbReference type="GO" id="GO:0008170">
    <property type="term" value="F:N-methyltransferase activity"/>
    <property type="evidence" value="ECO:0007669"/>
    <property type="project" value="InterPro"/>
</dbReference>
<dbReference type="InterPro" id="IPR002295">
    <property type="entry name" value="N4/N6-MTase_EcoPI_Mod-like"/>
</dbReference>
<dbReference type="PRINTS" id="PR00506">
    <property type="entry name" value="D21N6MTFRASE"/>
</dbReference>
<keyword evidence="2 6" id="KW-0489">Methyltransferase</keyword>
<protein>
    <submittedName>
        <fullName evidence="6">Modification methylase RsrI</fullName>
        <ecNumber evidence="6">2.1.1.72</ecNumber>
    </submittedName>
</protein>
<dbReference type="EC" id="2.1.1.72" evidence="6"/>
<dbReference type="EMBL" id="QWKZ01000031">
    <property type="protein sequence ID" value="RIH86537.1"/>
    <property type="molecule type" value="Genomic_DNA"/>
</dbReference>
<dbReference type="GO" id="GO:0032259">
    <property type="term" value="P:methylation"/>
    <property type="evidence" value="ECO:0007669"/>
    <property type="project" value="UniProtKB-KW"/>
</dbReference>
<dbReference type="RefSeq" id="WP_119359892.1">
    <property type="nucleotide sequence ID" value="NZ_QWKZ01000031.1"/>
</dbReference>
<dbReference type="Pfam" id="PF01555">
    <property type="entry name" value="N6_N4_Mtase"/>
    <property type="match status" value="1"/>
</dbReference>
<dbReference type="Proteomes" id="UP000265800">
    <property type="component" value="Unassembled WGS sequence"/>
</dbReference>
<evidence type="ECO:0000256" key="3">
    <source>
        <dbReference type="ARBA" id="ARBA00022679"/>
    </source>
</evidence>
<dbReference type="InterPro" id="IPR002941">
    <property type="entry name" value="DNA_methylase_N4/N6"/>
</dbReference>
<gene>
    <name evidence="6" type="primary">rsrIM</name>
    <name evidence="6" type="ORF">Mlute_01242</name>
</gene>